<dbReference type="AlphaFoldDB" id="A0A9W7I0W4"/>
<feature type="compositionally biased region" description="Low complexity" evidence="4">
    <location>
        <begin position="16"/>
        <end position="25"/>
    </location>
</feature>
<name>A0A9W7I0W4_HIBTR</name>
<dbReference type="InterPro" id="IPR038920">
    <property type="entry name" value="At3g05675-like"/>
</dbReference>
<feature type="domain" description="At3g05675-like ankyrin-like" evidence="5">
    <location>
        <begin position="221"/>
        <end position="420"/>
    </location>
</feature>
<comment type="pathway">
    <text evidence="2">Protein modification; protein ubiquitination.</text>
</comment>
<dbReference type="OrthoDB" id="1885107at2759"/>
<evidence type="ECO:0000256" key="2">
    <source>
        <dbReference type="ARBA" id="ARBA00004906"/>
    </source>
</evidence>
<evidence type="ECO:0000259" key="5">
    <source>
        <dbReference type="Pfam" id="PF25553"/>
    </source>
</evidence>
<evidence type="ECO:0000313" key="7">
    <source>
        <dbReference type="Proteomes" id="UP001165190"/>
    </source>
</evidence>
<keyword evidence="3" id="KW-0833">Ubl conjugation pathway</keyword>
<dbReference type="EMBL" id="BSYR01000022">
    <property type="protein sequence ID" value="GMI88184.1"/>
    <property type="molecule type" value="Genomic_DNA"/>
</dbReference>
<dbReference type="Proteomes" id="UP001165190">
    <property type="component" value="Unassembled WGS sequence"/>
</dbReference>
<accession>A0A9W7I0W4</accession>
<feature type="region of interest" description="Disordered" evidence="4">
    <location>
        <begin position="1"/>
        <end position="25"/>
    </location>
</feature>
<comment type="caution">
    <text evidence="6">The sequence shown here is derived from an EMBL/GenBank/DDBJ whole genome shotgun (WGS) entry which is preliminary data.</text>
</comment>
<evidence type="ECO:0000256" key="1">
    <source>
        <dbReference type="ARBA" id="ARBA00002668"/>
    </source>
</evidence>
<evidence type="ECO:0000256" key="4">
    <source>
        <dbReference type="SAM" id="MobiDB-lite"/>
    </source>
</evidence>
<reference evidence="6" key="1">
    <citation type="submission" date="2023-05" db="EMBL/GenBank/DDBJ databases">
        <title>Genome and transcriptome analyses reveal genes involved in the formation of fine ridges on petal epidermal cells in Hibiscus trionum.</title>
        <authorList>
            <person name="Koshimizu S."/>
            <person name="Masuda S."/>
            <person name="Ishii T."/>
            <person name="Shirasu K."/>
            <person name="Hoshino A."/>
            <person name="Arita M."/>
        </authorList>
    </citation>
    <scope>NUCLEOTIDE SEQUENCE</scope>
    <source>
        <strain evidence="6">Hamamatsu line</strain>
    </source>
</reference>
<dbReference type="PANTHER" id="PTHR31060:SF6">
    <property type="entry name" value="EXPRESSED PROTEIN"/>
    <property type="match status" value="1"/>
</dbReference>
<evidence type="ECO:0000313" key="6">
    <source>
        <dbReference type="EMBL" id="GMI88184.1"/>
    </source>
</evidence>
<dbReference type="PANTHER" id="PTHR31060">
    <property type="entry name" value="OSJNBA0011J08.25 PROTEIN-RELATED"/>
    <property type="match status" value="1"/>
</dbReference>
<organism evidence="6 7">
    <name type="scientific">Hibiscus trionum</name>
    <name type="common">Flower of an hour</name>
    <dbReference type="NCBI Taxonomy" id="183268"/>
    <lineage>
        <taxon>Eukaryota</taxon>
        <taxon>Viridiplantae</taxon>
        <taxon>Streptophyta</taxon>
        <taxon>Embryophyta</taxon>
        <taxon>Tracheophyta</taxon>
        <taxon>Spermatophyta</taxon>
        <taxon>Magnoliopsida</taxon>
        <taxon>eudicotyledons</taxon>
        <taxon>Gunneridae</taxon>
        <taxon>Pentapetalae</taxon>
        <taxon>rosids</taxon>
        <taxon>malvids</taxon>
        <taxon>Malvales</taxon>
        <taxon>Malvaceae</taxon>
        <taxon>Malvoideae</taxon>
        <taxon>Hibiscus</taxon>
    </lineage>
</organism>
<comment type="function">
    <text evidence="1">May act as a substrate-specific adapter of an E3 ubiquitin-protein ligase complex (CUL3-RBX1-BTB) which mediates the ubiquitination and subsequent proteasomal degradation of target proteins.</text>
</comment>
<gene>
    <name evidence="6" type="ORF">HRI_002487700</name>
</gene>
<evidence type="ECO:0000256" key="3">
    <source>
        <dbReference type="ARBA" id="ARBA00022786"/>
    </source>
</evidence>
<protein>
    <recommendedName>
        <fullName evidence="5">At3g05675-like ankyrin-like domain-containing protein</fullName>
    </recommendedName>
</protein>
<sequence length="427" mass="48035">MSSTFSPTTPPPNPPKSSTTSSVTYPFNDPYTADVLLRLFVDRSAFDSDAPTDSTRQSDIQIYLHSDVIRRAKYFAALLSDCWQHRTIADANSDNCAEGSRSNDRAVIDSASTALEILPVALELLFEECVKSCLKFLEAVPWSEEEEKRVLSLIPLLREEESKELLARVSPGKDDSCEDMLHGLILAAIHNNPNMAFVKAFVAKLMRDFSSRESARRVLERAFESSLKVVKESLEEYTSPDFRGDHNETEAIQRLNLHTAMTNGRHLLWLVERMIELRVADSAVREWSEQASFTADLQRAFRDDAWRNIVPGLPAVVLRCTCKLANAVAAGNILAATQVRMQLVKDWLPVLLVCKDNASPMLPSHKTLYLELEETFLRIISTLPMSDAQALLQQCLSFSTRNVEDCPHLITAFNTWFRRATQPGNLD</sequence>
<dbReference type="InterPro" id="IPR058039">
    <property type="entry name" value="At3g05675-like_ankyrin"/>
</dbReference>
<proteinExistence type="predicted"/>
<dbReference type="Pfam" id="PF25553">
    <property type="entry name" value="BTB-POZ_ANK-like"/>
    <property type="match status" value="1"/>
</dbReference>
<keyword evidence="7" id="KW-1185">Reference proteome</keyword>